<dbReference type="STRING" id="1754191.A0A1Y1UY14"/>
<feature type="transmembrane region" description="Helical" evidence="8">
    <location>
        <begin position="15"/>
        <end position="37"/>
    </location>
</feature>
<dbReference type="InterPro" id="IPR038770">
    <property type="entry name" value="Na+/solute_symporter_sf"/>
</dbReference>
<proteinExistence type="predicted"/>
<name>A0A1Y1UY14_9FUNG</name>
<keyword evidence="11" id="KW-1185">Reference proteome</keyword>
<feature type="transmembrane region" description="Helical" evidence="8">
    <location>
        <begin position="399"/>
        <end position="419"/>
    </location>
</feature>
<feature type="compositionally biased region" description="Low complexity" evidence="7">
    <location>
        <begin position="1212"/>
        <end position="1224"/>
    </location>
</feature>
<feature type="region of interest" description="Disordered" evidence="7">
    <location>
        <begin position="600"/>
        <end position="624"/>
    </location>
</feature>
<feature type="domain" description="Cation/H+ exchanger transmembrane" evidence="9">
    <location>
        <begin position="32"/>
        <end position="415"/>
    </location>
</feature>
<evidence type="ECO:0000313" key="10">
    <source>
        <dbReference type="EMBL" id="ORX42141.1"/>
    </source>
</evidence>
<evidence type="ECO:0000256" key="4">
    <source>
        <dbReference type="ARBA" id="ARBA00022989"/>
    </source>
</evidence>
<dbReference type="Proteomes" id="UP000193719">
    <property type="component" value="Unassembled WGS sequence"/>
</dbReference>
<evidence type="ECO:0000256" key="1">
    <source>
        <dbReference type="ARBA" id="ARBA00004141"/>
    </source>
</evidence>
<feature type="compositionally biased region" description="Low complexity" evidence="7">
    <location>
        <begin position="607"/>
        <end position="620"/>
    </location>
</feature>
<feature type="compositionally biased region" description="Low complexity" evidence="7">
    <location>
        <begin position="864"/>
        <end position="876"/>
    </location>
</feature>
<evidence type="ECO:0000256" key="2">
    <source>
        <dbReference type="ARBA" id="ARBA00022448"/>
    </source>
</evidence>
<dbReference type="GO" id="GO:1902600">
    <property type="term" value="P:proton transmembrane transport"/>
    <property type="evidence" value="ECO:0007669"/>
    <property type="project" value="InterPro"/>
</dbReference>
<feature type="transmembrane region" description="Helical" evidence="8">
    <location>
        <begin position="306"/>
        <end position="324"/>
    </location>
</feature>
<feature type="transmembrane region" description="Helical" evidence="8">
    <location>
        <begin position="79"/>
        <end position="98"/>
    </location>
</feature>
<dbReference type="EMBL" id="MCFH01000070">
    <property type="protein sequence ID" value="ORX42141.1"/>
    <property type="molecule type" value="Genomic_DNA"/>
</dbReference>
<reference evidence="10 11" key="2">
    <citation type="submission" date="2016-08" db="EMBL/GenBank/DDBJ databases">
        <title>Pervasive Adenine N6-methylation of Active Genes in Fungi.</title>
        <authorList>
            <consortium name="DOE Joint Genome Institute"/>
            <person name="Mondo S.J."/>
            <person name="Dannebaum R.O."/>
            <person name="Kuo R.C."/>
            <person name="Labutti K."/>
            <person name="Haridas S."/>
            <person name="Kuo A."/>
            <person name="Salamov A."/>
            <person name="Ahrendt S.R."/>
            <person name="Lipzen A."/>
            <person name="Sullivan W."/>
            <person name="Andreopoulos W.B."/>
            <person name="Clum A."/>
            <person name="Lindquist E."/>
            <person name="Daum C."/>
            <person name="Ramamoorthy G.K."/>
            <person name="Gryganskyi A."/>
            <person name="Culley D."/>
            <person name="Magnuson J.K."/>
            <person name="James T.Y."/>
            <person name="O'Malley M.A."/>
            <person name="Stajich J.E."/>
            <person name="Spatafora J.W."/>
            <person name="Visel A."/>
            <person name="Grigoriev I.V."/>
        </authorList>
    </citation>
    <scope>NUCLEOTIDE SEQUENCE [LARGE SCALE GENOMIC DNA]</scope>
    <source>
        <strain evidence="11">finn</strain>
    </source>
</reference>
<feature type="compositionally biased region" description="Basic and acidic residues" evidence="7">
    <location>
        <begin position="969"/>
        <end position="981"/>
    </location>
</feature>
<feature type="compositionally biased region" description="Basic and acidic residues" evidence="7">
    <location>
        <begin position="791"/>
        <end position="811"/>
    </location>
</feature>
<dbReference type="Pfam" id="PF00999">
    <property type="entry name" value="Na_H_Exchanger"/>
    <property type="match status" value="1"/>
</dbReference>
<dbReference type="Gene3D" id="1.20.1530.20">
    <property type="match status" value="1"/>
</dbReference>
<dbReference type="PANTHER" id="PTHR32468">
    <property type="entry name" value="CATION/H + ANTIPORTER"/>
    <property type="match status" value="1"/>
</dbReference>
<gene>
    <name evidence="10" type="ORF">BCR36DRAFT_416271</name>
</gene>
<feature type="compositionally biased region" description="Basic and acidic residues" evidence="7">
    <location>
        <begin position="877"/>
        <end position="889"/>
    </location>
</feature>
<feature type="compositionally biased region" description="Polar residues" evidence="7">
    <location>
        <begin position="896"/>
        <end position="910"/>
    </location>
</feature>
<dbReference type="InterPro" id="IPR006153">
    <property type="entry name" value="Cation/H_exchanger_TM"/>
</dbReference>
<comment type="subcellular location">
    <subcellularLocation>
        <location evidence="1">Membrane</location>
        <topology evidence="1">Multi-pass membrane protein</topology>
    </subcellularLocation>
</comment>
<feature type="transmembrane region" description="Helical" evidence="8">
    <location>
        <begin position="276"/>
        <end position="294"/>
    </location>
</feature>
<evidence type="ECO:0000313" key="11">
    <source>
        <dbReference type="Proteomes" id="UP000193719"/>
    </source>
</evidence>
<feature type="transmembrane region" description="Helical" evidence="8">
    <location>
        <begin position="212"/>
        <end position="231"/>
    </location>
</feature>
<feature type="region of interest" description="Disordered" evidence="7">
    <location>
        <begin position="1212"/>
        <end position="1236"/>
    </location>
</feature>
<feature type="region of interest" description="Disordered" evidence="7">
    <location>
        <begin position="776"/>
        <end position="852"/>
    </location>
</feature>
<dbReference type="InterPro" id="IPR050794">
    <property type="entry name" value="CPA2_transporter"/>
</dbReference>
<evidence type="ECO:0000256" key="8">
    <source>
        <dbReference type="SAM" id="Phobius"/>
    </source>
</evidence>
<feature type="transmembrane region" description="Helical" evidence="8">
    <location>
        <begin position="251"/>
        <end position="270"/>
    </location>
</feature>
<feature type="transmembrane region" description="Helical" evidence="8">
    <location>
        <begin position="145"/>
        <end position="164"/>
    </location>
</feature>
<feature type="region of interest" description="Disordered" evidence="7">
    <location>
        <begin position="864"/>
        <end position="939"/>
    </location>
</feature>
<comment type="caution">
    <text evidence="10">The sequence shown here is derived from an EMBL/GenBank/DDBJ whole genome shotgun (WGS) entry which is preliminary data.</text>
</comment>
<dbReference type="PANTHER" id="PTHR32468:SF0">
    <property type="entry name" value="K(+)_H(+) ANTIPORTER 1"/>
    <property type="match status" value="1"/>
</dbReference>
<organism evidence="10 11">
    <name type="scientific">Piromyces finnis</name>
    <dbReference type="NCBI Taxonomy" id="1754191"/>
    <lineage>
        <taxon>Eukaryota</taxon>
        <taxon>Fungi</taxon>
        <taxon>Fungi incertae sedis</taxon>
        <taxon>Chytridiomycota</taxon>
        <taxon>Chytridiomycota incertae sedis</taxon>
        <taxon>Neocallimastigomycetes</taxon>
        <taxon>Neocallimastigales</taxon>
        <taxon>Neocallimastigaceae</taxon>
        <taxon>Piromyces</taxon>
    </lineage>
</organism>
<evidence type="ECO:0000256" key="3">
    <source>
        <dbReference type="ARBA" id="ARBA00022692"/>
    </source>
</evidence>
<evidence type="ECO:0000256" key="7">
    <source>
        <dbReference type="SAM" id="MobiDB-lite"/>
    </source>
</evidence>
<keyword evidence="6 8" id="KW-0472">Membrane</keyword>
<evidence type="ECO:0000256" key="6">
    <source>
        <dbReference type="ARBA" id="ARBA00023136"/>
    </source>
</evidence>
<feature type="transmembrane region" description="Helical" evidence="8">
    <location>
        <begin position="176"/>
        <end position="200"/>
    </location>
</feature>
<dbReference type="GO" id="GO:0015297">
    <property type="term" value="F:antiporter activity"/>
    <property type="evidence" value="ECO:0007669"/>
    <property type="project" value="InterPro"/>
</dbReference>
<dbReference type="GO" id="GO:0016020">
    <property type="term" value="C:membrane"/>
    <property type="evidence" value="ECO:0007669"/>
    <property type="project" value="UniProtKB-SubCell"/>
</dbReference>
<feature type="transmembrane region" description="Helical" evidence="8">
    <location>
        <begin position="330"/>
        <end position="354"/>
    </location>
</feature>
<feature type="compositionally biased region" description="Polar residues" evidence="7">
    <location>
        <begin position="776"/>
        <end position="788"/>
    </location>
</feature>
<keyword evidence="2" id="KW-0813">Transport</keyword>
<evidence type="ECO:0000259" key="9">
    <source>
        <dbReference type="Pfam" id="PF00999"/>
    </source>
</evidence>
<feature type="region of interest" description="Disordered" evidence="7">
    <location>
        <begin position="952"/>
        <end position="983"/>
    </location>
</feature>
<dbReference type="OrthoDB" id="2155918at2759"/>
<feature type="compositionally biased region" description="Polar residues" evidence="7">
    <location>
        <begin position="1225"/>
        <end position="1236"/>
    </location>
</feature>
<evidence type="ECO:0000256" key="5">
    <source>
        <dbReference type="ARBA" id="ARBA00023065"/>
    </source>
</evidence>
<feature type="transmembrane region" description="Helical" evidence="8">
    <location>
        <begin position="49"/>
        <end position="67"/>
    </location>
</feature>
<sequence>MLVKGGLFGEDDDSYLAMLLLQMLVIISLSRALVWLLSKIGQPSILGQILCGIILGPSVLGQIPGYYKHFFPGDSIENLYMISDFTVVLYIFLIGLELNTSSVFQPKRKYPLYIGFISVFFPFITGLGMSFIFKDEDNVNGTRHTITHMLYIGLVLAISALPVLSRIISELGLLQTVVGASSVSVITVDNLLCWGLLIIVSSFINSTADTLSPLYIFLSLMAVVIVMFFVIRPLTNIWIKHYESEIEQAGAVSEFTTSVIFILLLLSSWVTHRFGGHAVIGSFMFGLILPHGQFTVKITEKVEDVVVIFLLPLYIAVSGLRSTFDFFSDYMFWVWLVLLFVVSSFCKIVPASIIAKFCKFSWRESFSLGILLNTKGLMDLVVLNMGFDSQIISPKTYSLFILITLLTTFSTTPLISKVYSQKYRVPMALDAPINVEFTENTEMTNENDNHTVNDQSNYYKLLITITNTKSLPGLMTVLHLLNNKQIKGANNQRLMVHSLRVMEFSERSSSIQMATDATTTTNLDPISTILRTFGQLNNINIIANLIVAKPSDFASTISYYSENFRSNMLIIPFDYSETNIVGTAQSGYLTLANIFENPNNQSSTSIQQQQQQQQLQQQQQFNPAPSKTFRNIKSEYLPGICHLLKSSCCPVGIFIDRGFGQGPAMMALANNNNEINYANNVTNFSTINLYTQSVVIIFIGGPDDREALKLATRIAKTNKVQVVIKRIRQSSEMVKLSARDPTDIDYDIGPENLTFQNSFIKSTSLQTYQKMLSTLSERKSNNNSNRASVISDRKASNSLNKKDMNSNDYEKNINIGSATPRDESNTNNNDDDGANDNDRASKSSSGKNSFDSLSLLSKPSIAVSMSTSDASSSNSNSHEKLPDDKKEIMPPKIDTSLPSTRNNTQPSSKEVTPVSINMPDVQNQPPPPQQNNSNNKTAGLIKRGTLLGKIIRSRKNTADSNRQSVSSTKKGEENNEEEVKGSNESFSIEIEVDSYEDRIAFKEIKKLLSKPNSHISIEDVIINSKDQLIDACIDLVNSIGKKDLLIIGRESFISDNNEVKENDIANSRPNIELIRRKSETGTDISSNDPYDNTENNIQKTVSSFVASHFIGGGNSSNLNLQDEARLRTMAGPLGYRAIMECSASIMIVQASKYKGYDRTMEDITEMEEEKLEDKRERINSKSSLKKFNSFRDHMKLSTENIELRNLYKRSSSLRSGSRSIRSGSFHSNFRNGNSNSTMSIRNVEERQPSNSNINLTKDFDAKRKASIEEEEKRSTNSNKITFEKDNIIISNPSSSHGSYNNEINIMNNNGFSRYNTLSKKDEIERERIKQIIKDRESYLFNEIHNIEGDIASSDGFYIDSTDNLDNVSDSGL</sequence>
<reference evidence="10 11" key="1">
    <citation type="submission" date="2016-08" db="EMBL/GenBank/DDBJ databases">
        <title>Genomes of anaerobic fungi encode conserved fungal cellulosomes for biomass hydrolysis.</title>
        <authorList>
            <consortium name="DOE Joint Genome Institute"/>
            <person name="Haitjema C.H."/>
            <person name="Gilmore S.P."/>
            <person name="Henske J.K."/>
            <person name="Solomon K.V."/>
            <person name="De Groot R."/>
            <person name="Kuo A."/>
            <person name="Mondo S.J."/>
            <person name="Salamov A.A."/>
            <person name="Labutti K."/>
            <person name="Zhao Z."/>
            <person name="Chiniquy J."/>
            <person name="Barry K."/>
            <person name="Brewer H.M."/>
            <person name="Purvine S.O."/>
            <person name="Wright A.T."/>
            <person name="Boxma B."/>
            <person name="Van Alen T."/>
            <person name="Hackstein J.H."/>
            <person name="Baker S.E."/>
            <person name="Grigoriev I.V."/>
            <person name="O'Malley M.A."/>
        </authorList>
    </citation>
    <scope>NUCLEOTIDE SEQUENCE [LARGE SCALE GENOMIC DNA]</scope>
    <source>
        <strain evidence="11">finn</strain>
    </source>
</reference>
<feature type="compositionally biased region" description="Low complexity" evidence="7">
    <location>
        <begin position="842"/>
        <end position="852"/>
    </location>
</feature>
<keyword evidence="3 8" id="KW-0812">Transmembrane</keyword>
<feature type="transmembrane region" description="Helical" evidence="8">
    <location>
        <begin position="110"/>
        <end position="133"/>
    </location>
</feature>
<protein>
    <recommendedName>
        <fullName evidence="9">Cation/H+ exchanger transmembrane domain-containing protein</fullName>
    </recommendedName>
</protein>
<keyword evidence="5" id="KW-0406">Ion transport</keyword>
<accession>A0A1Y1UY14</accession>
<keyword evidence="4 8" id="KW-1133">Transmembrane helix</keyword>